<evidence type="ECO:0000313" key="1">
    <source>
        <dbReference type="EMBL" id="TGO36807.1"/>
    </source>
</evidence>
<proteinExistence type="predicted"/>
<organism evidence="1 2">
    <name type="scientific">Botrytis hyacinthi</name>
    <dbReference type="NCBI Taxonomy" id="278943"/>
    <lineage>
        <taxon>Eukaryota</taxon>
        <taxon>Fungi</taxon>
        <taxon>Dikarya</taxon>
        <taxon>Ascomycota</taxon>
        <taxon>Pezizomycotina</taxon>
        <taxon>Leotiomycetes</taxon>
        <taxon>Helotiales</taxon>
        <taxon>Sclerotiniaceae</taxon>
        <taxon>Botrytis</taxon>
    </lineage>
</organism>
<protein>
    <recommendedName>
        <fullName evidence="3">Fungal N-terminal domain-containing protein</fullName>
    </recommendedName>
</protein>
<dbReference type="AlphaFoldDB" id="A0A4Z1GTC2"/>
<sequence>MRICFLKQRLVILDDMAVAWLTALPDQNANFPSDMLRTFDPHIEHRLLAQSLTMAKVLGTIASGISIAQLAGNLESSIIKLKNYWDQIQDALDDIAFLVHEIESHHAILRSILEKQAQLSISCQSTVQFLQQQSTTLTLNVQASLDNFLQHWQNHLLNSELSQPTYSTRVSMDSAVLAQTTNITMEAKTRLPVDHDFYETIRFVKLDDLRFWVDRKAKSHQEKPQKGVPEVRNCVPPPNLDIQQGIAMNDTWKKRLETLHILVEGGAEEEFFGSSHFLEKTDMPEDIFSYIQHRTFLNEPLFAEKCNIAARAQVPLYKTDLDGLTLLRRIVSNCMFQRGINHRERQILDWIKTLQPSGIDLEQYGRKERSIFKMKKRNNFASLVFLSRIERVEAANHEGLMKPVISYELGWSSLIDFIYGPCVEDWNFWFSEPTGRFAGDLCSLIEDPPLMNLVPGAWVDKSCYTYNETFQTPSLDVNIRLS</sequence>
<keyword evidence="2" id="KW-1185">Reference proteome</keyword>
<gene>
    <name evidence="1" type="ORF">BHYA_0114g00210</name>
</gene>
<dbReference type="Proteomes" id="UP000297814">
    <property type="component" value="Unassembled WGS sequence"/>
</dbReference>
<evidence type="ECO:0000313" key="2">
    <source>
        <dbReference type="Proteomes" id="UP000297814"/>
    </source>
</evidence>
<accession>A0A4Z1GTC2</accession>
<reference evidence="1 2" key="1">
    <citation type="submission" date="2017-12" db="EMBL/GenBank/DDBJ databases">
        <title>Comparative genomics of Botrytis spp.</title>
        <authorList>
            <person name="Valero-Jimenez C.A."/>
            <person name="Tapia P."/>
            <person name="Veloso J."/>
            <person name="Silva-Moreno E."/>
            <person name="Staats M."/>
            <person name="Valdes J.H."/>
            <person name="Van Kan J.A.L."/>
        </authorList>
    </citation>
    <scope>NUCLEOTIDE SEQUENCE [LARGE SCALE GENOMIC DNA]</scope>
    <source>
        <strain evidence="1 2">Bh0001</strain>
    </source>
</reference>
<dbReference type="EMBL" id="PQXK01000114">
    <property type="protein sequence ID" value="TGO36807.1"/>
    <property type="molecule type" value="Genomic_DNA"/>
</dbReference>
<comment type="caution">
    <text evidence="1">The sequence shown here is derived from an EMBL/GenBank/DDBJ whole genome shotgun (WGS) entry which is preliminary data.</text>
</comment>
<evidence type="ECO:0008006" key="3">
    <source>
        <dbReference type="Google" id="ProtNLM"/>
    </source>
</evidence>
<name>A0A4Z1GTC2_9HELO</name>